<evidence type="ECO:0000313" key="5">
    <source>
        <dbReference type="EMBL" id="PAV16572.1"/>
    </source>
</evidence>
<dbReference type="InterPro" id="IPR001138">
    <property type="entry name" value="Zn2Cys6_DnaBD"/>
</dbReference>
<dbReference type="Pfam" id="PF11951">
    <property type="entry name" value="Fungal_trans_2"/>
    <property type="match status" value="2"/>
</dbReference>
<dbReference type="InParanoid" id="A0A286UAG9"/>
<dbReference type="CDD" id="cd00067">
    <property type="entry name" value="GAL4"/>
    <property type="match status" value="1"/>
</dbReference>
<dbReference type="InterPro" id="IPR021858">
    <property type="entry name" value="Fun_TF"/>
</dbReference>
<feature type="compositionally biased region" description="Low complexity" evidence="3">
    <location>
        <begin position="19"/>
        <end position="45"/>
    </location>
</feature>
<feature type="compositionally biased region" description="Low complexity" evidence="3">
    <location>
        <begin position="483"/>
        <end position="502"/>
    </location>
</feature>
<dbReference type="Proteomes" id="UP000217199">
    <property type="component" value="Unassembled WGS sequence"/>
</dbReference>
<proteinExistence type="predicted"/>
<dbReference type="GO" id="GO:0000981">
    <property type="term" value="F:DNA-binding transcription factor activity, RNA polymerase II-specific"/>
    <property type="evidence" value="ECO:0007669"/>
    <property type="project" value="InterPro"/>
</dbReference>
<feature type="compositionally biased region" description="Low complexity" evidence="3">
    <location>
        <begin position="79"/>
        <end position="99"/>
    </location>
</feature>
<dbReference type="OrthoDB" id="5419315at2759"/>
<dbReference type="SUPFAM" id="SSF57701">
    <property type="entry name" value="Zn2/Cys6 DNA-binding domain"/>
    <property type="match status" value="1"/>
</dbReference>
<name>A0A286UAG9_9AGAM</name>
<dbReference type="PROSITE" id="PS00463">
    <property type="entry name" value="ZN2_CY6_FUNGAL_1"/>
    <property type="match status" value="1"/>
</dbReference>
<evidence type="ECO:0000256" key="3">
    <source>
        <dbReference type="SAM" id="MobiDB-lite"/>
    </source>
</evidence>
<evidence type="ECO:0000259" key="4">
    <source>
        <dbReference type="PROSITE" id="PS50048"/>
    </source>
</evidence>
<dbReference type="PANTHER" id="PTHR37534">
    <property type="entry name" value="TRANSCRIPTIONAL ACTIVATOR PROTEIN UGA3"/>
    <property type="match status" value="1"/>
</dbReference>
<feature type="compositionally biased region" description="Polar residues" evidence="3">
    <location>
        <begin position="463"/>
        <end position="479"/>
    </location>
</feature>
<dbReference type="EMBL" id="NBII01000008">
    <property type="protein sequence ID" value="PAV16572.1"/>
    <property type="molecule type" value="Genomic_DNA"/>
</dbReference>
<evidence type="ECO:0000256" key="1">
    <source>
        <dbReference type="ARBA" id="ARBA00004123"/>
    </source>
</evidence>
<comment type="subcellular location">
    <subcellularLocation>
        <location evidence="1">Nucleus</location>
    </subcellularLocation>
</comment>
<feature type="compositionally biased region" description="Low complexity" evidence="3">
    <location>
        <begin position="205"/>
        <end position="232"/>
    </location>
</feature>
<feature type="domain" description="Zn(2)-C6 fungal-type" evidence="4">
    <location>
        <begin position="132"/>
        <end position="162"/>
    </location>
</feature>
<organism evidence="5 6">
    <name type="scientific">Pyrrhoderma noxium</name>
    <dbReference type="NCBI Taxonomy" id="2282107"/>
    <lineage>
        <taxon>Eukaryota</taxon>
        <taxon>Fungi</taxon>
        <taxon>Dikarya</taxon>
        <taxon>Basidiomycota</taxon>
        <taxon>Agaricomycotina</taxon>
        <taxon>Agaricomycetes</taxon>
        <taxon>Hymenochaetales</taxon>
        <taxon>Hymenochaetaceae</taxon>
        <taxon>Pyrrhoderma</taxon>
    </lineage>
</organism>
<feature type="region of interest" description="Disordered" evidence="3">
    <location>
        <begin position="204"/>
        <end position="262"/>
    </location>
</feature>
<reference evidence="5 6" key="1">
    <citation type="journal article" date="2017" name="Mol. Ecol.">
        <title>Comparative and population genomic landscape of Phellinus noxius: A hypervariable fungus causing root rot in trees.</title>
        <authorList>
            <person name="Chung C.L."/>
            <person name="Lee T.J."/>
            <person name="Akiba M."/>
            <person name="Lee H.H."/>
            <person name="Kuo T.H."/>
            <person name="Liu D."/>
            <person name="Ke H.M."/>
            <person name="Yokoi T."/>
            <person name="Roa M.B."/>
            <person name="Lu M.J."/>
            <person name="Chang Y.Y."/>
            <person name="Ann P.J."/>
            <person name="Tsai J.N."/>
            <person name="Chen C.Y."/>
            <person name="Tzean S.S."/>
            <person name="Ota Y."/>
            <person name="Hattori T."/>
            <person name="Sahashi N."/>
            <person name="Liou R.F."/>
            <person name="Kikuchi T."/>
            <person name="Tsai I.J."/>
        </authorList>
    </citation>
    <scope>NUCLEOTIDE SEQUENCE [LARGE SCALE GENOMIC DNA]</scope>
    <source>
        <strain evidence="5 6">FFPRI411160</strain>
    </source>
</reference>
<dbReference type="InterPro" id="IPR036864">
    <property type="entry name" value="Zn2-C6_fun-type_DNA-bd_sf"/>
</dbReference>
<dbReference type="GO" id="GO:0008270">
    <property type="term" value="F:zinc ion binding"/>
    <property type="evidence" value="ECO:0007669"/>
    <property type="project" value="InterPro"/>
</dbReference>
<feature type="region of interest" description="Disordered" evidence="3">
    <location>
        <begin position="1"/>
        <end position="133"/>
    </location>
</feature>
<protein>
    <submittedName>
        <fullName evidence="5">C6 transcription</fullName>
    </submittedName>
</protein>
<evidence type="ECO:0000256" key="2">
    <source>
        <dbReference type="ARBA" id="ARBA00023242"/>
    </source>
</evidence>
<feature type="region of interest" description="Disordered" evidence="3">
    <location>
        <begin position="463"/>
        <end position="511"/>
    </location>
</feature>
<keyword evidence="2" id="KW-0539">Nucleus</keyword>
<comment type="caution">
    <text evidence="5">The sequence shown here is derived from an EMBL/GenBank/DDBJ whole genome shotgun (WGS) entry which is preliminary data.</text>
</comment>
<dbReference type="GO" id="GO:0005634">
    <property type="term" value="C:nucleus"/>
    <property type="evidence" value="ECO:0007669"/>
    <property type="project" value="UniProtKB-SubCell"/>
</dbReference>
<dbReference type="PANTHER" id="PTHR37534:SF20">
    <property type="entry name" value="PRO1A C6 ZINK-FINGER PROTEIN"/>
    <property type="match status" value="1"/>
</dbReference>
<dbReference type="AlphaFoldDB" id="A0A286UAG9"/>
<sequence length="1010" mass="108257">MFDHPHPASPQIDRPSPSPSSSFSSPLSSPSPQTPPASLALRSPLPKIPLPGKQQNHLDNSSSHSSSSPPPPPPPPPAANNDGSQDSNSNNADNSDASSRPSGSNQVVLAMDTPSASRQPNQPPGGNVGKGGCWTCRIRRKKCDEQRVGDSCQTCIRLRIDCLGWGPKRPQWMRDKQAVERYKAGIKEKLIKAGMVRGQPRLAHNNAARSSSTSTNTTSPPTAFPGSQTQPPYQHPQPPSQSYGRPHGQQHRTQSSPAAFGGIGAMGGIGPVVALGVMGGDATSGNLSSSSTLGYEFSTQRHSPHMHGQSHRYGPYPSPHITAQQQLTPHASAVMDAEYSELDPFLGIAPEAVVQMPDQRRASIGAIPVTHSQQRRVQSYPQQMSNASFGLSPGQAFGVPNMGPHTTSPFDFPNSSFTGMESMSVINNNATTLEGLGVPGMNIPGSVHSSPLMIGDEGPLLPYNNNYMSSQQSHHSNPPISRPPSGSASSSTSGSVRGLASSPQFSDPLSEPSLVDPHVQYYLKDVLPLQFPFACDNARVVMQNLFTQDPQGALVNASCALAAKHNKMVRVARMLDPPDAVPSRSTAQQFFDRALWQINMNGGGSMASSIPVANVLASLQLVGFFLLQGGSGAWQMHLNVALAWLGSTAICAPDNEKPGETLRSLNESDLLAAKLTIWYDIFSAISLQIAPRYISVYRRLFSGTISRVQDSTSANFMDSFMGCPDDIMLALAETAELANWKAICRQQGTLNIHDLRTRGVQIQERLVMSTIAESFPPMLSTGTDVGTGATASQMHSSHPSEDHVNPSPMVAGLQLGRGEDVNAILNVAGASTSSGAPTPATMTQTLASVSPQPHYTGLDQQQISMFGMSSKMNTSTVISSQNEHRRLVSQVFLHTASLYLASIVNESSPGVPEVTTSLNALFIALQALEGKNVDRILALPFMLLGCLTVQPEHYQFSIKRLATLDPAFGNVHNVKLLINQMWSYRNMQSVDTIDWCDMMQTFFGSAILFV</sequence>
<feature type="compositionally biased region" description="Pro residues" evidence="3">
    <location>
        <begin position="68"/>
        <end position="78"/>
    </location>
</feature>
<gene>
    <name evidence="5" type="ORF">PNOK_0819200</name>
</gene>
<dbReference type="SMART" id="SM00066">
    <property type="entry name" value="GAL4"/>
    <property type="match status" value="1"/>
</dbReference>
<dbReference type="Pfam" id="PF00172">
    <property type="entry name" value="Zn_clus"/>
    <property type="match status" value="1"/>
</dbReference>
<dbReference type="PROSITE" id="PS50048">
    <property type="entry name" value="ZN2_CY6_FUNGAL_2"/>
    <property type="match status" value="1"/>
</dbReference>
<accession>A0A286UAG9</accession>
<dbReference type="STRING" id="2282107.A0A286UAG9"/>
<keyword evidence="6" id="KW-1185">Reference proteome</keyword>
<evidence type="ECO:0000313" key="6">
    <source>
        <dbReference type="Proteomes" id="UP000217199"/>
    </source>
</evidence>